<feature type="region of interest" description="Disordered" evidence="1">
    <location>
        <begin position="285"/>
        <end position="308"/>
    </location>
</feature>
<sequence length="422" mass="44737">MDGAAASSEIAKAGPSTKTFNTNAQAASNGPPAAQKNSMAGNNGKLSSRLIARENYRPIDAKVAYVVILATQTALSHLLDAVPNENITTSLLGGGGGGDGGEPLGKNLQVQNLWKTVQRQSISAKALRSLPYVSLTREASMTANAPSSYPVVTDEASPRCEVCQLVVKSQQSLLSHMNVRVQVHGKEMLHCVKCAVPFINPQALAHHFKSCVKPLPANIQPDMDMPPPLPIPPSPPAPPTHSKALPQARPTVALPSVLPGEWLLPLFVGTRTYIPLLLKPPPNLPPLRPSSRVAAAPTPPPAPRRSLRRLLPVPQVVPLTAPQEACPLDLSLPSKPPKPQRSPSLQQLSVAQADVRAAIPLPVQVNQFGVPSVVLRFPSERQLHVRSSNTALSLSVGGNGSAIGRWYPQSKAPVDQRQTLAG</sequence>
<dbReference type="AlphaFoldDB" id="A0A1D1W6X1"/>
<organism evidence="2 3">
    <name type="scientific">Ramazzottius varieornatus</name>
    <name type="common">Water bear</name>
    <name type="synonym">Tardigrade</name>
    <dbReference type="NCBI Taxonomy" id="947166"/>
    <lineage>
        <taxon>Eukaryota</taxon>
        <taxon>Metazoa</taxon>
        <taxon>Ecdysozoa</taxon>
        <taxon>Tardigrada</taxon>
        <taxon>Eutardigrada</taxon>
        <taxon>Parachela</taxon>
        <taxon>Hypsibioidea</taxon>
        <taxon>Ramazzottiidae</taxon>
        <taxon>Ramazzottius</taxon>
    </lineage>
</organism>
<dbReference type="EMBL" id="BDGG01000018">
    <property type="protein sequence ID" value="GAV08633.1"/>
    <property type="molecule type" value="Genomic_DNA"/>
</dbReference>
<reference evidence="2 3" key="1">
    <citation type="journal article" date="2016" name="Nat. Commun.">
        <title>Extremotolerant tardigrade genome and improved radiotolerance of human cultured cells by tardigrade-unique protein.</title>
        <authorList>
            <person name="Hashimoto T."/>
            <person name="Horikawa D.D."/>
            <person name="Saito Y."/>
            <person name="Kuwahara H."/>
            <person name="Kozuka-Hata H."/>
            <person name="Shin-I T."/>
            <person name="Minakuchi Y."/>
            <person name="Ohishi K."/>
            <person name="Motoyama A."/>
            <person name="Aizu T."/>
            <person name="Enomoto A."/>
            <person name="Kondo K."/>
            <person name="Tanaka S."/>
            <person name="Hara Y."/>
            <person name="Koshikawa S."/>
            <person name="Sagara H."/>
            <person name="Miura T."/>
            <person name="Yokobori S."/>
            <person name="Miyagawa K."/>
            <person name="Suzuki Y."/>
            <person name="Kubo T."/>
            <person name="Oyama M."/>
            <person name="Kohara Y."/>
            <person name="Fujiyama A."/>
            <person name="Arakawa K."/>
            <person name="Katayama T."/>
            <person name="Toyoda A."/>
            <person name="Kunieda T."/>
        </authorList>
    </citation>
    <scope>NUCLEOTIDE SEQUENCE [LARGE SCALE GENOMIC DNA]</scope>
    <source>
        <strain evidence="2 3">YOKOZUNA-1</strain>
    </source>
</reference>
<protein>
    <submittedName>
        <fullName evidence="2">Uncharacterized protein</fullName>
    </submittedName>
</protein>
<accession>A0A1D1W6X1</accession>
<feature type="compositionally biased region" description="Pro residues" evidence="1">
    <location>
        <begin position="224"/>
        <end position="239"/>
    </location>
</feature>
<evidence type="ECO:0000313" key="2">
    <source>
        <dbReference type="EMBL" id="GAV08633.1"/>
    </source>
</evidence>
<dbReference type="Proteomes" id="UP000186922">
    <property type="component" value="Unassembled WGS sequence"/>
</dbReference>
<proteinExistence type="predicted"/>
<gene>
    <name evidence="2" type="primary">RvY_18297-1</name>
    <name evidence="2" type="synonym">RvY_18297.1</name>
    <name evidence="2" type="ORF">RvY_18297</name>
</gene>
<feature type="region of interest" description="Disordered" evidence="1">
    <location>
        <begin position="1"/>
        <end position="42"/>
    </location>
</feature>
<evidence type="ECO:0000256" key="1">
    <source>
        <dbReference type="SAM" id="MobiDB-lite"/>
    </source>
</evidence>
<feature type="region of interest" description="Disordered" evidence="1">
    <location>
        <begin position="327"/>
        <end position="347"/>
    </location>
</feature>
<name>A0A1D1W6X1_RAMVA</name>
<evidence type="ECO:0000313" key="3">
    <source>
        <dbReference type="Proteomes" id="UP000186922"/>
    </source>
</evidence>
<feature type="compositionally biased region" description="Polar residues" evidence="1">
    <location>
        <begin position="16"/>
        <end position="28"/>
    </location>
</feature>
<feature type="region of interest" description="Disordered" evidence="1">
    <location>
        <begin position="222"/>
        <end position="245"/>
    </location>
</feature>
<comment type="caution">
    <text evidence="2">The sequence shown here is derived from an EMBL/GenBank/DDBJ whole genome shotgun (WGS) entry which is preliminary data.</text>
</comment>
<keyword evidence="3" id="KW-1185">Reference proteome</keyword>